<dbReference type="AlphaFoldDB" id="A0A271LYM9"/>
<dbReference type="SUPFAM" id="SSF51735">
    <property type="entry name" value="NAD(P)-binding Rossmann-fold domains"/>
    <property type="match status" value="1"/>
</dbReference>
<evidence type="ECO:0000313" key="2">
    <source>
        <dbReference type="EMBL" id="PAQ12288.1"/>
    </source>
</evidence>
<dbReference type="InterPro" id="IPR036291">
    <property type="entry name" value="NAD(P)-bd_dom_sf"/>
</dbReference>
<organism evidence="2 3">
    <name type="scientific">Mesorhizobium temperatum</name>
    <dbReference type="NCBI Taxonomy" id="241416"/>
    <lineage>
        <taxon>Bacteria</taxon>
        <taxon>Pseudomonadati</taxon>
        <taxon>Pseudomonadota</taxon>
        <taxon>Alphaproteobacteria</taxon>
        <taxon>Hyphomicrobiales</taxon>
        <taxon>Phyllobacteriaceae</taxon>
        <taxon>Mesorhizobium</taxon>
    </lineage>
</organism>
<feature type="region of interest" description="Disordered" evidence="1">
    <location>
        <begin position="63"/>
        <end position="88"/>
    </location>
</feature>
<name>A0A271LYM9_9HYPH</name>
<accession>A0A271LYM9</accession>
<sequence length="88" mass="9685">MNDRIVTVFGGSGFLGRRVVRHLCKHGFSVRIASRHPVASFASGGRWRGECLAFRHPSGLANRHPAPAWHAPDPLQQPACDGEDHHAR</sequence>
<proteinExistence type="predicted"/>
<dbReference type="EMBL" id="NPKJ01000006">
    <property type="protein sequence ID" value="PAQ12288.1"/>
    <property type="molecule type" value="Genomic_DNA"/>
</dbReference>
<keyword evidence="3" id="KW-1185">Reference proteome</keyword>
<dbReference type="Gene3D" id="3.40.50.720">
    <property type="entry name" value="NAD(P)-binding Rossmann-like Domain"/>
    <property type="match status" value="1"/>
</dbReference>
<evidence type="ECO:0000256" key="1">
    <source>
        <dbReference type="SAM" id="MobiDB-lite"/>
    </source>
</evidence>
<reference evidence="2 3" key="1">
    <citation type="submission" date="2017-08" db="EMBL/GenBank/DDBJ databases">
        <title>Mesorhizobium wenxinae sp. nov., a novel rhizobial species isolated from root nodules of chickpea (Cicer arietinum L.).</title>
        <authorList>
            <person name="Zhang J."/>
        </authorList>
    </citation>
    <scope>NUCLEOTIDE SEQUENCE [LARGE SCALE GENOMIC DNA]</scope>
    <source>
        <strain evidence="2 3">SDW018</strain>
    </source>
</reference>
<gene>
    <name evidence="2" type="ORF">CIT26_01525</name>
</gene>
<dbReference type="OrthoDB" id="9776313at2"/>
<dbReference type="Proteomes" id="UP000216442">
    <property type="component" value="Unassembled WGS sequence"/>
</dbReference>
<protein>
    <submittedName>
        <fullName evidence="2">Uncharacterized protein</fullName>
    </submittedName>
</protein>
<evidence type="ECO:0000313" key="3">
    <source>
        <dbReference type="Proteomes" id="UP000216442"/>
    </source>
</evidence>
<dbReference type="RefSeq" id="WP_095490923.1">
    <property type="nucleotide sequence ID" value="NZ_NPKJ01000006.1"/>
</dbReference>
<comment type="caution">
    <text evidence="2">The sequence shown here is derived from an EMBL/GenBank/DDBJ whole genome shotgun (WGS) entry which is preliminary data.</text>
</comment>